<feature type="chain" id="PRO_5042955134" description="Ricin B lectin domain-containing protein" evidence="1">
    <location>
        <begin position="25"/>
        <end position="227"/>
    </location>
</feature>
<comment type="caution">
    <text evidence="2">The sequence shown here is derived from an EMBL/GenBank/DDBJ whole genome shotgun (WGS) entry which is preliminary data.</text>
</comment>
<evidence type="ECO:0008006" key="4">
    <source>
        <dbReference type="Google" id="ProtNLM"/>
    </source>
</evidence>
<protein>
    <recommendedName>
        <fullName evidence="4">Ricin B lectin domain-containing protein</fullName>
    </recommendedName>
</protein>
<keyword evidence="1" id="KW-0732">Signal</keyword>
<feature type="signal peptide" evidence="1">
    <location>
        <begin position="1"/>
        <end position="24"/>
    </location>
</feature>
<proteinExistence type="predicted"/>
<dbReference type="AlphaFoldDB" id="A0AAN6GTH1"/>
<accession>A0AAN6GTH1</accession>
<keyword evidence="3" id="KW-1185">Reference proteome</keyword>
<sequence length="227" mass="25056">MRFDLIVALLGIAGTLLIVSPVQARARNITCSQDPQHSGAPFVYFAYEADYYVDTSIAVRDAQGLQALPINRNKKLPQPNGTPPSLVFYSCNSTFMGYKTTDTSITGGTQTETNLYGQVRVKGGRCLEVSQLYSTKHQPLVLGPCYTTDDAGVLRQFFRLRIIRSAANPYHEDYASYQLFFVGNAMSNNTAANYLFTNGTLNNRETLQLIYKPTGASLTTSPLLLIE</sequence>
<gene>
    <name evidence="2" type="ORF">OC846_002537</name>
</gene>
<evidence type="ECO:0000313" key="2">
    <source>
        <dbReference type="EMBL" id="KAK0553377.1"/>
    </source>
</evidence>
<organism evidence="2 3">
    <name type="scientific">Tilletia horrida</name>
    <dbReference type="NCBI Taxonomy" id="155126"/>
    <lineage>
        <taxon>Eukaryota</taxon>
        <taxon>Fungi</taxon>
        <taxon>Dikarya</taxon>
        <taxon>Basidiomycota</taxon>
        <taxon>Ustilaginomycotina</taxon>
        <taxon>Exobasidiomycetes</taxon>
        <taxon>Tilletiales</taxon>
        <taxon>Tilletiaceae</taxon>
        <taxon>Tilletia</taxon>
    </lineage>
</organism>
<name>A0AAN6GTH1_9BASI</name>
<evidence type="ECO:0000256" key="1">
    <source>
        <dbReference type="SAM" id="SignalP"/>
    </source>
</evidence>
<reference evidence="2" key="1">
    <citation type="journal article" date="2023" name="PhytoFront">
        <title>Draft Genome Resources of Seven Strains of Tilletia horrida, Causal Agent of Kernel Smut of Rice.</title>
        <authorList>
            <person name="Khanal S."/>
            <person name="Antony Babu S."/>
            <person name="Zhou X.G."/>
        </authorList>
    </citation>
    <scope>NUCLEOTIDE SEQUENCE</scope>
    <source>
        <strain evidence="2">TX6</strain>
    </source>
</reference>
<evidence type="ECO:0000313" key="3">
    <source>
        <dbReference type="Proteomes" id="UP001176517"/>
    </source>
</evidence>
<dbReference type="Proteomes" id="UP001176517">
    <property type="component" value="Unassembled WGS sequence"/>
</dbReference>
<dbReference type="EMBL" id="JAPDMZ010000051">
    <property type="protein sequence ID" value="KAK0553377.1"/>
    <property type="molecule type" value="Genomic_DNA"/>
</dbReference>